<evidence type="ECO:0000313" key="2">
    <source>
        <dbReference type="Proteomes" id="UP000006514"/>
    </source>
</evidence>
<proteinExistence type="predicted"/>
<dbReference type="InParanoid" id="J0WK20"/>
<organism evidence="1 2">
    <name type="scientific">Auricularia subglabra (strain TFB-10046 / SS5)</name>
    <name type="common">White-rot fungus</name>
    <name type="synonym">Auricularia delicata (strain TFB10046)</name>
    <dbReference type="NCBI Taxonomy" id="717982"/>
    <lineage>
        <taxon>Eukaryota</taxon>
        <taxon>Fungi</taxon>
        <taxon>Dikarya</taxon>
        <taxon>Basidiomycota</taxon>
        <taxon>Agaricomycotina</taxon>
        <taxon>Agaricomycetes</taxon>
        <taxon>Auriculariales</taxon>
        <taxon>Auriculariaceae</taxon>
        <taxon>Auricularia</taxon>
    </lineage>
</organism>
<dbReference type="EMBL" id="JH688783">
    <property type="protein sequence ID" value="EJD32633.1"/>
    <property type="molecule type" value="Genomic_DNA"/>
</dbReference>
<reference evidence="2" key="1">
    <citation type="journal article" date="2012" name="Science">
        <title>The Paleozoic origin of enzymatic lignin decomposition reconstructed from 31 fungal genomes.</title>
        <authorList>
            <person name="Floudas D."/>
            <person name="Binder M."/>
            <person name="Riley R."/>
            <person name="Barry K."/>
            <person name="Blanchette R.A."/>
            <person name="Henrissat B."/>
            <person name="Martinez A.T."/>
            <person name="Otillar R."/>
            <person name="Spatafora J.W."/>
            <person name="Yadav J.S."/>
            <person name="Aerts A."/>
            <person name="Benoit I."/>
            <person name="Boyd A."/>
            <person name="Carlson A."/>
            <person name="Copeland A."/>
            <person name="Coutinho P.M."/>
            <person name="de Vries R.P."/>
            <person name="Ferreira P."/>
            <person name="Findley K."/>
            <person name="Foster B."/>
            <person name="Gaskell J."/>
            <person name="Glotzer D."/>
            <person name="Gorecki P."/>
            <person name="Heitman J."/>
            <person name="Hesse C."/>
            <person name="Hori C."/>
            <person name="Igarashi K."/>
            <person name="Jurgens J.A."/>
            <person name="Kallen N."/>
            <person name="Kersten P."/>
            <person name="Kohler A."/>
            <person name="Kuees U."/>
            <person name="Kumar T.K.A."/>
            <person name="Kuo A."/>
            <person name="LaButti K."/>
            <person name="Larrondo L.F."/>
            <person name="Lindquist E."/>
            <person name="Ling A."/>
            <person name="Lombard V."/>
            <person name="Lucas S."/>
            <person name="Lundell T."/>
            <person name="Martin R."/>
            <person name="McLaughlin D.J."/>
            <person name="Morgenstern I."/>
            <person name="Morin E."/>
            <person name="Murat C."/>
            <person name="Nagy L.G."/>
            <person name="Nolan M."/>
            <person name="Ohm R.A."/>
            <person name="Patyshakuliyeva A."/>
            <person name="Rokas A."/>
            <person name="Ruiz-Duenas F.J."/>
            <person name="Sabat G."/>
            <person name="Salamov A."/>
            <person name="Samejima M."/>
            <person name="Schmutz J."/>
            <person name="Slot J.C."/>
            <person name="St John F."/>
            <person name="Stenlid J."/>
            <person name="Sun H."/>
            <person name="Sun S."/>
            <person name="Syed K."/>
            <person name="Tsang A."/>
            <person name="Wiebenga A."/>
            <person name="Young D."/>
            <person name="Pisabarro A."/>
            <person name="Eastwood D.C."/>
            <person name="Martin F."/>
            <person name="Cullen D."/>
            <person name="Grigoriev I.V."/>
            <person name="Hibbett D.S."/>
        </authorList>
    </citation>
    <scope>NUCLEOTIDE SEQUENCE [LARGE SCALE GENOMIC DNA]</scope>
    <source>
        <strain evidence="2">TFB10046</strain>
    </source>
</reference>
<dbReference type="KEGG" id="adl:AURDEDRAFT_178271"/>
<dbReference type="AlphaFoldDB" id="J0WK20"/>
<gene>
    <name evidence="1" type="ORF">AURDEDRAFT_178271</name>
</gene>
<dbReference type="Proteomes" id="UP000006514">
    <property type="component" value="Unassembled WGS sequence"/>
</dbReference>
<dbReference type="OrthoDB" id="10483881at2759"/>
<protein>
    <submittedName>
        <fullName evidence="1">Uncharacterized protein</fullName>
    </submittedName>
</protein>
<accession>J0WK20</accession>
<keyword evidence="2" id="KW-1185">Reference proteome</keyword>
<name>J0WK20_AURST</name>
<evidence type="ECO:0000313" key="1">
    <source>
        <dbReference type="EMBL" id="EJD32633.1"/>
    </source>
</evidence>
<sequence length="103" mass="11491">MARLKCQWRLQKTIQGRGESFQTAPRKHISDYLVGRCPKCFAVEKTGVLLVNGGDFQCALDGNFGHRRNKKAGQCPPIQHRLRALVPKEFIDAVGDAIDDARA</sequence>